<feature type="region of interest" description="Disordered" evidence="1">
    <location>
        <begin position="216"/>
        <end position="317"/>
    </location>
</feature>
<feature type="compositionally biased region" description="Basic and acidic residues" evidence="1">
    <location>
        <begin position="258"/>
        <end position="279"/>
    </location>
</feature>
<reference evidence="2" key="2">
    <citation type="submission" date="2020-11" db="EMBL/GenBank/DDBJ databases">
        <authorList>
            <person name="McCartney M.A."/>
            <person name="Auch B."/>
            <person name="Kono T."/>
            <person name="Mallez S."/>
            <person name="Becker A."/>
            <person name="Gohl D.M."/>
            <person name="Silverstein K.A.T."/>
            <person name="Koren S."/>
            <person name="Bechman K.B."/>
            <person name="Herman A."/>
            <person name="Abrahante J.E."/>
            <person name="Garbe J."/>
        </authorList>
    </citation>
    <scope>NUCLEOTIDE SEQUENCE</scope>
    <source>
        <strain evidence="2">Duluth1</strain>
        <tissue evidence="2">Whole animal</tissue>
    </source>
</reference>
<gene>
    <name evidence="2" type="ORF">DPMN_037957</name>
</gene>
<feature type="compositionally biased region" description="Acidic residues" evidence="1">
    <location>
        <begin position="304"/>
        <end position="317"/>
    </location>
</feature>
<evidence type="ECO:0000313" key="3">
    <source>
        <dbReference type="Proteomes" id="UP000828390"/>
    </source>
</evidence>
<sequence length="317" mass="36193">MGVATALTTDEEAALRRNTQCECPTRTSTDQEVQMECSFSSIESSQIDDTHFDVSFTVGDDRILPLQQASVSKQSLSDTQPIENSATDCLPELALAAMECALTPRKKRKFEQCYNCSIDLQDTVFQTWRHLKGQVETQAASNPEEQHDVLAVATTAVKTQRKPTEPTCTVVDHPLVRAGLIPEDLVNVLVVPTPTKRSVNKRGIGKARVLTSREVQEELEEKEKQKQHLSEQKEKRKREREERRLQNEIEKRHKKQQREKLKAEKLKEKKKGKTNEDTTKQTCRPNEYRTIKHTSGRFRTNSADDNDDDVDDDDDED</sequence>
<accession>A0A9D4MFF2</accession>
<evidence type="ECO:0000256" key="1">
    <source>
        <dbReference type="SAM" id="MobiDB-lite"/>
    </source>
</evidence>
<reference evidence="2" key="1">
    <citation type="journal article" date="2019" name="bioRxiv">
        <title>The Genome of the Zebra Mussel, Dreissena polymorpha: A Resource for Invasive Species Research.</title>
        <authorList>
            <person name="McCartney M.A."/>
            <person name="Auch B."/>
            <person name="Kono T."/>
            <person name="Mallez S."/>
            <person name="Zhang Y."/>
            <person name="Obille A."/>
            <person name="Becker A."/>
            <person name="Abrahante J.E."/>
            <person name="Garbe J."/>
            <person name="Badalamenti J.P."/>
            <person name="Herman A."/>
            <person name="Mangelson H."/>
            <person name="Liachko I."/>
            <person name="Sullivan S."/>
            <person name="Sone E.D."/>
            <person name="Koren S."/>
            <person name="Silverstein K.A.T."/>
            <person name="Beckman K.B."/>
            <person name="Gohl D.M."/>
        </authorList>
    </citation>
    <scope>NUCLEOTIDE SEQUENCE</scope>
    <source>
        <strain evidence="2">Duluth1</strain>
        <tissue evidence="2">Whole animal</tissue>
    </source>
</reference>
<dbReference type="AlphaFoldDB" id="A0A9D4MFF2"/>
<keyword evidence="3" id="KW-1185">Reference proteome</keyword>
<feature type="compositionally biased region" description="Basic and acidic residues" evidence="1">
    <location>
        <begin position="221"/>
        <end position="251"/>
    </location>
</feature>
<proteinExistence type="predicted"/>
<name>A0A9D4MFF2_DREPO</name>
<dbReference type="EMBL" id="JAIWYP010000002">
    <property type="protein sequence ID" value="KAH3874704.1"/>
    <property type="molecule type" value="Genomic_DNA"/>
</dbReference>
<feature type="non-terminal residue" evidence="2">
    <location>
        <position position="317"/>
    </location>
</feature>
<evidence type="ECO:0000313" key="2">
    <source>
        <dbReference type="EMBL" id="KAH3874704.1"/>
    </source>
</evidence>
<comment type="caution">
    <text evidence="2">The sequence shown here is derived from an EMBL/GenBank/DDBJ whole genome shotgun (WGS) entry which is preliminary data.</text>
</comment>
<protein>
    <submittedName>
        <fullName evidence="2">Uncharacterized protein</fullName>
    </submittedName>
</protein>
<dbReference type="Proteomes" id="UP000828390">
    <property type="component" value="Unassembled WGS sequence"/>
</dbReference>
<organism evidence="2 3">
    <name type="scientific">Dreissena polymorpha</name>
    <name type="common">Zebra mussel</name>
    <name type="synonym">Mytilus polymorpha</name>
    <dbReference type="NCBI Taxonomy" id="45954"/>
    <lineage>
        <taxon>Eukaryota</taxon>
        <taxon>Metazoa</taxon>
        <taxon>Spiralia</taxon>
        <taxon>Lophotrochozoa</taxon>
        <taxon>Mollusca</taxon>
        <taxon>Bivalvia</taxon>
        <taxon>Autobranchia</taxon>
        <taxon>Heteroconchia</taxon>
        <taxon>Euheterodonta</taxon>
        <taxon>Imparidentia</taxon>
        <taxon>Neoheterodontei</taxon>
        <taxon>Myida</taxon>
        <taxon>Dreissenoidea</taxon>
        <taxon>Dreissenidae</taxon>
        <taxon>Dreissena</taxon>
    </lineage>
</organism>